<feature type="region of interest" description="Disordered" evidence="1">
    <location>
        <begin position="117"/>
        <end position="158"/>
    </location>
</feature>
<evidence type="ECO:0000256" key="1">
    <source>
        <dbReference type="SAM" id="MobiDB-lite"/>
    </source>
</evidence>
<comment type="caution">
    <text evidence="2">The sequence shown here is derived from an EMBL/GenBank/DDBJ whole genome shotgun (WGS) entry which is preliminary data.</text>
</comment>
<keyword evidence="3" id="KW-1185">Reference proteome</keyword>
<evidence type="ECO:0000313" key="3">
    <source>
        <dbReference type="Proteomes" id="UP001174136"/>
    </source>
</evidence>
<protein>
    <submittedName>
        <fullName evidence="2">Uncharacterized protein</fullName>
    </submittedName>
</protein>
<name>A0AA47P2U4_MERPO</name>
<gene>
    <name evidence="2" type="ORF">N1851_014339</name>
</gene>
<evidence type="ECO:0000313" key="2">
    <source>
        <dbReference type="EMBL" id="KAK0146345.1"/>
    </source>
</evidence>
<accession>A0AA47P2U4</accession>
<organism evidence="2 3">
    <name type="scientific">Merluccius polli</name>
    <name type="common">Benguela hake</name>
    <name type="synonym">Merluccius cadenati</name>
    <dbReference type="NCBI Taxonomy" id="89951"/>
    <lineage>
        <taxon>Eukaryota</taxon>
        <taxon>Metazoa</taxon>
        <taxon>Chordata</taxon>
        <taxon>Craniata</taxon>
        <taxon>Vertebrata</taxon>
        <taxon>Euteleostomi</taxon>
        <taxon>Actinopterygii</taxon>
        <taxon>Neopterygii</taxon>
        <taxon>Teleostei</taxon>
        <taxon>Neoteleostei</taxon>
        <taxon>Acanthomorphata</taxon>
        <taxon>Zeiogadaria</taxon>
        <taxon>Gadariae</taxon>
        <taxon>Gadiformes</taxon>
        <taxon>Gadoidei</taxon>
        <taxon>Merlucciidae</taxon>
        <taxon>Merluccius</taxon>
    </lineage>
</organism>
<dbReference type="EMBL" id="JAOPHQ010002586">
    <property type="protein sequence ID" value="KAK0146345.1"/>
    <property type="molecule type" value="Genomic_DNA"/>
</dbReference>
<feature type="compositionally biased region" description="Basic and acidic residues" evidence="1">
    <location>
        <begin position="130"/>
        <end position="143"/>
    </location>
</feature>
<dbReference type="AlphaFoldDB" id="A0AA47P2U4"/>
<dbReference type="Proteomes" id="UP001174136">
    <property type="component" value="Unassembled WGS sequence"/>
</dbReference>
<sequence length="270" mass="29408">MLSRVQVNSEQVGLESLVIDSAVLASAGRLFHHSGAKTEKSCDLAVRPLLALRDGGTGRSDEVVAQRALAGAWGLTSGSKWREERGHVGELRQVEHESCCRVLDALQRLDRGGRESSQERVAVVEAGDDESARRIMKPRESPSRGRGPAGPGSSRSSASLCIRRLIEPLSGPSDRRVSIRALVSCAGQLTRTKRREHISPVLAALPWLPVTFIIHFKFLLLIHKALNGLGPSYNANSLVNHLPSRTYVHLLLVQLPSNSGRKIREAAFIS</sequence>
<reference evidence="2" key="1">
    <citation type="journal article" date="2023" name="Front. Mar. Sci.">
        <title>A new Merluccius polli reference genome to investigate the effects of global change in West African waters.</title>
        <authorList>
            <person name="Mateo J.L."/>
            <person name="Blanco-Fernandez C."/>
            <person name="Garcia-Vazquez E."/>
            <person name="Machado-Schiaffino G."/>
        </authorList>
    </citation>
    <scope>NUCLEOTIDE SEQUENCE</scope>
    <source>
        <strain evidence="2">C29</strain>
        <tissue evidence="2">Fin</tissue>
    </source>
</reference>
<proteinExistence type="predicted"/>